<dbReference type="Gene3D" id="3.20.20.190">
    <property type="entry name" value="Phosphatidylinositol (PI) phosphodiesterase"/>
    <property type="match status" value="1"/>
</dbReference>
<dbReference type="GO" id="GO:0006629">
    <property type="term" value="P:lipid metabolic process"/>
    <property type="evidence" value="ECO:0007669"/>
    <property type="project" value="InterPro"/>
</dbReference>
<reference evidence="2" key="1">
    <citation type="submission" date="2020-08" db="EMBL/GenBank/DDBJ databases">
        <title>Paracoccus amoyensis sp. nov., isolated from the surface seawater at coast of Xiamen, Fujian.</title>
        <authorList>
            <person name="Lyu L."/>
        </authorList>
    </citation>
    <scope>NUCLEOTIDE SEQUENCE</scope>
    <source>
        <strain evidence="2">11-3</strain>
    </source>
</reference>
<dbReference type="RefSeq" id="WP_187794396.1">
    <property type="nucleotide sequence ID" value="NZ_JACOQL010000004.1"/>
</dbReference>
<dbReference type="Pfam" id="PF03009">
    <property type="entry name" value="GDPD"/>
    <property type="match status" value="1"/>
</dbReference>
<dbReference type="PROSITE" id="PS51704">
    <property type="entry name" value="GP_PDE"/>
    <property type="match status" value="1"/>
</dbReference>
<dbReference type="InterPro" id="IPR017946">
    <property type="entry name" value="PLC-like_Pdiesterase_TIM-brl"/>
</dbReference>
<evidence type="ECO:0000259" key="1">
    <source>
        <dbReference type="PROSITE" id="PS51704"/>
    </source>
</evidence>
<evidence type="ECO:0000313" key="3">
    <source>
        <dbReference type="Proteomes" id="UP000608594"/>
    </source>
</evidence>
<protein>
    <submittedName>
        <fullName evidence="2">Phosphodiesterase</fullName>
    </submittedName>
</protein>
<dbReference type="InterPro" id="IPR030395">
    <property type="entry name" value="GP_PDE_dom"/>
</dbReference>
<organism evidence="2 3">
    <name type="scientific">Paracoccus amoyensis</name>
    <dbReference type="NCBI Taxonomy" id="2760093"/>
    <lineage>
        <taxon>Bacteria</taxon>
        <taxon>Pseudomonadati</taxon>
        <taxon>Pseudomonadota</taxon>
        <taxon>Alphaproteobacteria</taxon>
        <taxon>Rhodobacterales</taxon>
        <taxon>Paracoccaceae</taxon>
        <taxon>Paracoccus</taxon>
    </lineage>
</organism>
<sequence length="251" mass="27188">MPALPEIFVSTPIAHRGLHGPGKPENSLAAAQAAIDAGYAIEMDIQPAADGTPMVFHDYDLKRLTGDQGMIRAFDPEALANMRLLNADATVPTLAQMLELVAGRAPLLIEIKDQDGRLGPNIGDLQDRVAAELKDYEGPVAVMSFNPHAVEAFHHIAPTIPVGLTTCAFPVEDWPLLGDDQRTDLAAINAFDRSGASFISHDKDDLLNPRVDAIKAMGHPILCWTILSPEEETAARKIADNITFEHYDAVR</sequence>
<gene>
    <name evidence="2" type="ORF">H4P12_14625</name>
</gene>
<dbReference type="Proteomes" id="UP000608594">
    <property type="component" value="Unassembled WGS sequence"/>
</dbReference>
<comment type="caution">
    <text evidence="2">The sequence shown here is derived from an EMBL/GenBank/DDBJ whole genome shotgun (WGS) entry which is preliminary data.</text>
</comment>
<dbReference type="EMBL" id="JACOQL010000004">
    <property type="protein sequence ID" value="MBC9247913.1"/>
    <property type="molecule type" value="Genomic_DNA"/>
</dbReference>
<proteinExistence type="predicted"/>
<dbReference type="AlphaFoldDB" id="A0A926JE78"/>
<dbReference type="PANTHER" id="PTHR46211:SF1">
    <property type="entry name" value="GLYCEROPHOSPHODIESTER PHOSPHODIESTERASE, CYTOPLASMIC"/>
    <property type="match status" value="1"/>
</dbReference>
<evidence type="ECO:0000313" key="2">
    <source>
        <dbReference type="EMBL" id="MBC9247913.1"/>
    </source>
</evidence>
<dbReference type="GO" id="GO:0008081">
    <property type="term" value="F:phosphoric diester hydrolase activity"/>
    <property type="evidence" value="ECO:0007669"/>
    <property type="project" value="InterPro"/>
</dbReference>
<dbReference type="PANTHER" id="PTHR46211">
    <property type="entry name" value="GLYCEROPHOSPHORYL DIESTER PHOSPHODIESTERASE"/>
    <property type="match status" value="1"/>
</dbReference>
<feature type="domain" description="GP-PDE" evidence="1">
    <location>
        <begin position="10"/>
        <end position="251"/>
    </location>
</feature>
<name>A0A926JE78_9RHOB</name>
<accession>A0A926JE78</accession>
<keyword evidence="3" id="KW-1185">Reference proteome</keyword>
<dbReference type="SUPFAM" id="SSF51695">
    <property type="entry name" value="PLC-like phosphodiesterases"/>
    <property type="match status" value="1"/>
</dbReference>